<gene>
    <name evidence="2" type="primary">AVEN_138436_1</name>
    <name evidence="2" type="ORF">CEXT_129661</name>
</gene>
<evidence type="ECO:0000313" key="3">
    <source>
        <dbReference type="Proteomes" id="UP001054945"/>
    </source>
</evidence>
<evidence type="ECO:0000256" key="1">
    <source>
        <dbReference type="SAM" id="Phobius"/>
    </source>
</evidence>
<reference evidence="2 3" key="1">
    <citation type="submission" date="2021-06" db="EMBL/GenBank/DDBJ databases">
        <title>Caerostris extrusa draft genome.</title>
        <authorList>
            <person name="Kono N."/>
            <person name="Arakawa K."/>
        </authorList>
    </citation>
    <scope>NUCLEOTIDE SEQUENCE [LARGE SCALE GENOMIC DNA]</scope>
</reference>
<name>A0AAV4N2K4_CAEEX</name>
<feature type="transmembrane region" description="Helical" evidence="1">
    <location>
        <begin position="121"/>
        <end position="141"/>
    </location>
</feature>
<dbReference type="Proteomes" id="UP001054945">
    <property type="component" value="Unassembled WGS sequence"/>
</dbReference>
<evidence type="ECO:0000313" key="2">
    <source>
        <dbReference type="EMBL" id="GIX78510.1"/>
    </source>
</evidence>
<accession>A0AAV4N2K4</accession>
<feature type="transmembrane region" description="Helical" evidence="1">
    <location>
        <begin position="86"/>
        <end position="109"/>
    </location>
</feature>
<dbReference type="EMBL" id="BPLR01002843">
    <property type="protein sequence ID" value="GIX78510.1"/>
    <property type="molecule type" value="Genomic_DNA"/>
</dbReference>
<comment type="caution">
    <text evidence="2">The sequence shown here is derived from an EMBL/GenBank/DDBJ whole genome shotgun (WGS) entry which is preliminary data.</text>
</comment>
<keyword evidence="1" id="KW-0472">Membrane</keyword>
<sequence>MPTKTAESRDGNYTKTDEITNSLWVNNRVIIKKDCVKYKTLMQFQTGFNFDIYNEYEYEPCSVYMCVTSSDREEEHIAPKERKGKIVTGALASNTVLPSVTIQTFAIAADLSHPNWPALKHGVAIGYVLGCIFGGVGFDYFDLPSEKIIMICIMLLVLGITSASIPISTSPLKLWINFFVNGVCTQFCNTVPKLKVFGCNPTSDTELKTSVAGNVDVKLAM</sequence>
<proteinExistence type="predicted"/>
<protein>
    <submittedName>
        <fullName evidence="2">Uncharacterized protein</fullName>
    </submittedName>
</protein>
<dbReference type="AlphaFoldDB" id="A0AAV4N2K4"/>
<keyword evidence="1" id="KW-0812">Transmembrane</keyword>
<keyword evidence="1" id="KW-1133">Transmembrane helix</keyword>
<keyword evidence="3" id="KW-1185">Reference proteome</keyword>
<feature type="transmembrane region" description="Helical" evidence="1">
    <location>
        <begin position="148"/>
        <end position="167"/>
    </location>
</feature>
<organism evidence="2 3">
    <name type="scientific">Caerostris extrusa</name>
    <name type="common">Bark spider</name>
    <name type="synonym">Caerostris bankana</name>
    <dbReference type="NCBI Taxonomy" id="172846"/>
    <lineage>
        <taxon>Eukaryota</taxon>
        <taxon>Metazoa</taxon>
        <taxon>Ecdysozoa</taxon>
        <taxon>Arthropoda</taxon>
        <taxon>Chelicerata</taxon>
        <taxon>Arachnida</taxon>
        <taxon>Araneae</taxon>
        <taxon>Araneomorphae</taxon>
        <taxon>Entelegynae</taxon>
        <taxon>Araneoidea</taxon>
        <taxon>Araneidae</taxon>
        <taxon>Caerostris</taxon>
    </lineage>
</organism>